<dbReference type="Proteomes" id="UP000053477">
    <property type="component" value="Unassembled WGS sequence"/>
</dbReference>
<dbReference type="Gene3D" id="2.130.10.10">
    <property type="entry name" value="YVTN repeat-like/Quinoprotein amine dehydrogenase"/>
    <property type="match status" value="2"/>
</dbReference>
<dbReference type="InParanoid" id="A0A0H2RVV4"/>
<dbReference type="AlphaFoldDB" id="A0A0H2RVV4"/>
<dbReference type="InterPro" id="IPR015943">
    <property type="entry name" value="WD40/YVTN_repeat-like_dom_sf"/>
</dbReference>
<dbReference type="InterPro" id="IPR001680">
    <property type="entry name" value="WD40_rpt"/>
</dbReference>
<dbReference type="SMART" id="SM00320">
    <property type="entry name" value="WD40"/>
    <property type="match status" value="3"/>
</dbReference>
<dbReference type="PROSITE" id="PS00678">
    <property type="entry name" value="WD_REPEATS_1"/>
    <property type="match status" value="1"/>
</dbReference>
<dbReference type="InterPro" id="IPR036322">
    <property type="entry name" value="WD40_repeat_dom_sf"/>
</dbReference>
<evidence type="ECO:0000313" key="6">
    <source>
        <dbReference type="Proteomes" id="UP000053477"/>
    </source>
</evidence>
<name>A0A0H2RVV4_9AGAM</name>
<evidence type="ECO:0000313" key="5">
    <source>
        <dbReference type="EMBL" id="KLO13563.1"/>
    </source>
</evidence>
<reference evidence="5 6" key="1">
    <citation type="submission" date="2015-04" db="EMBL/GenBank/DDBJ databases">
        <title>Complete genome sequence of Schizopora paradoxa KUC8140, a cosmopolitan wood degrader in East Asia.</title>
        <authorList>
            <consortium name="DOE Joint Genome Institute"/>
            <person name="Min B."/>
            <person name="Park H."/>
            <person name="Jang Y."/>
            <person name="Kim J.-J."/>
            <person name="Kim K.H."/>
            <person name="Pangilinan J."/>
            <person name="Lipzen A."/>
            <person name="Riley R."/>
            <person name="Grigoriev I.V."/>
            <person name="Spatafora J.W."/>
            <person name="Choi I.-G."/>
        </authorList>
    </citation>
    <scope>NUCLEOTIDE SEQUENCE [LARGE SCALE GENOMIC DNA]</scope>
    <source>
        <strain evidence="5 6">KUC8140</strain>
    </source>
</reference>
<dbReference type="Pfam" id="PF24883">
    <property type="entry name" value="NPHP3_N"/>
    <property type="match status" value="1"/>
</dbReference>
<feature type="repeat" description="WD" evidence="3">
    <location>
        <begin position="915"/>
        <end position="956"/>
    </location>
</feature>
<dbReference type="PROSITE" id="PS50294">
    <property type="entry name" value="WD_REPEATS_REGION"/>
    <property type="match status" value="2"/>
</dbReference>
<dbReference type="STRING" id="27342.A0A0H2RVV4"/>
<dbReference type="InterPro" id="IPR027417">
    <property type="entry name" value="P-loop_NTPase"/>
</dbReference>
<dbReference type="Pfam" id="PF00400">
    <property type="entry name" value="WD40"/>
    <property type="match status" value="3"/>
</dbReference>
<dbReference type="PANTHER" id="PTHR19848">
    <property type="entry name" value="WD40 REPEAT PROTEIN"/>
    <property type="match status" value="1"/>
</dbReference>
<keyword evidence="2" id="KW-0677">Repeat</keyword>
<protein>
    <recommendedName>
        <fullName evidence="4">Nephrocystin 3-like N-terminal domain-containing protein</fullName>
    </recommendedName>
</protein>
<evidence type="ECO:0000256" key="3">
    <source>
        <dbReference type="PROSITE-ProRule" id="PRU00221"/>
    </source>
</evidence>
<feature type="domain" description="Nephrocystin 3-like N-terminal" evidence="4">
    <location>
        <begin position="357"/>
        <end position="521"/>
    </location>
</feature>
<organism evidence="5 6">
    <name type="scientific">Schizopora paradoxa</name>
    <dbReference type="NCBI Taxonomy" id="27342"/>
    <lineage>
        <taxon>Eukaryota</taxon>
        <taxon>Fungi</taxon>
        <taxon>Dikarya</taxon>
        <taxon>Basidiomycota</taxon>
        <taxon>Agaricomycotina</taxon>
        <taxon>Agaricomycetes</taxon>
        <taxon>Hymenochaetales</taxon>
        <taxon>Schizoporaceae</taxon>
        <taxon>Schizopora</taxon>
    </lineage>
</organism>
<dbReference type="EMBL" id="KQ085957">
    <property type="protein sequence ID" value="KLO13563.1"/>
    <property type="molecule type" value="Genomic_DNA"/>
</dbReference>
<dbReference type="Gene3D" id="3.40.50.300">
    <property type="entry name" value="P-loop containing nucleotide triphosphate hydrolases"/>
    <property type="match status" value="1"/>
</dbReference>
<feature type="repeat" description="WD" evidence="3">
    <location>
        <begin position="991"/>
        <end position="1021"/>
    </location>
</feature>
<evidence type="ECO:0000256" key="2">
    <source>
        <dbReference type="ARBA" id="ARBA00022737"/>
    </source>
</evidence>
<keyword evidence="1 3" id="KW-0853">WD repeat</keyword>
<dbReference type="SUPFAM" id="SSF50978">
    <property type="entry name" value="WD40 repeat-like"/>
    <property type="match status" value="1"/>
</dbReference>
<evidence type="ECO:0000256" key="1">
    <source>
        <dbReference type="ARBA" id="ARBA00022574"/>
    </source>
</evidence>
<dbReference type="SUPFAM" id="SSF52540">
    <property type="entry name" value="P-loop containing nucleoside triphosphate hydrolases"/>
    <property type="match status" value="1"/>
</dbReference>
<accession>A0A0H2RVV4</accession>
<keyword evidence="6" id="KW-1185">Reference proteome</keyword>
<gene>
    <name evidence="5" type="ORF">SCHPADRAFT_852271</name>
</gene>
<dbReference type="OrthoDB" id="163438at2759"/>
<proteinExistence type="predicted"/>
<sequence>MSQSNTRDAAYQVADKEKEFLQLKSVIAEFSEPFKHDMTVSVASIEGSDTNVEFVIKGASSNPHTWVPDIPTFISMDVDHRITVQKGGFRRKIGLKARAVAEGHLNGQQLKELFTGNHARDETTDIVVLGSSNEFPKLASLRLRFQNPVPVKQHDVVKTQLEAAGELIMNTKSFNKLDKAAKFLHALLGLKDIIGDLHPAIQVTFGVLGSLEDKLKEQIETRASISDFLDSMMSMLPFTDLMREKVSKLNVEISSQTLQKMLDVLKEASELALKYCTTPLLQLFMPGSEFGDKSKELKQTFIAFKEDYDRCIGSEIWTTVLSIDYKLTLEKLNPAEGAKYDPDNVCLTGTRVDLLERIRAWVASDQDPVLWVHGAAGMGKSSVATSVAVQMGDMVRGYFFCKRDKAGLRDPGKVLPTIALTLATSLPEFGNLVGDALEKERDLGSQAINQQFKGLFETPLRELKEKNAIMPKTLLVLDAIDELILDEDDLFNQERKRESLIKSLCRLQSFASWLKVLVTSRPLKDVIYSFQACKGCWLGINMQEAMETDLDIEKYLSKNLGEIALQQQLLDWPSSQDVTALAKKASGLFIWASTVYKYLREVSDVEQYVQDLIMDKEKGKAEEELYGLYNSIINMQKRKGNQEDSIKLLSVVSITAKHSLIPIQAYAKVLQISRKAAENVLKSFMSILYVDQKEGVVSAYHKSFLDFLEEKEYPQVLGMGLAQINSKVSLWCLELMSESLRFNICDLTSSYLSNDEVKDLQDKIIDKIPLPFKFACLHWFEFITQESMLFEPEEHRMYIRKIFMSPSLLYYLEVLSIFQCIGRVFQCTEILETVLSKQSGNDIDSLKTMLKELEHFIKRTSSCFQHSTPHLYVSALTWVPLSAEMFQKNILPHFAHKSIFNDAHSSRENTAQLSISNALSSVCAVAYSPDGRYIVSGSWDNTVRVWDAQTGAQKGEPLTGHPSTVTSVAYSPDGTIRVWDAQTGAQKGEPLTGHTARVSSAAYSPDGNYIVSGSYDNTVRVQETQESQSGIHTKVLQSLSCEEWSNIKDGNVKCKVDYDGWIRSSDGYLIFWVPHNFHHGLQDLSVMCLPKSHPDRPVSLDPTDAFFGEEWTRVKQDNS</sequence>
<dbReference type="InterPro" id="IPR019775">
    <property type="entry name" value="WD40_repeat_CS"/>
</dbReference>
<dbReference type="PROSITE" id="PS50082">
    <property type="entry name" value="WD_REPEATS_2"/>
    <property type="match status" value="2"/>
</dbReference>
<dbReference type="PANTHER" id="PTHR19848:SF8">
    <property type="entry name" value="F-BOX AND WD REPEAT DOMAIN CONTAINING 7"/>
    <property type="match status" value="1"/>
</dbReference>
<dbReference type="InterPro" id="IPR056884">
    <property type="entry name" value="NPHP3-like_N"/>
</dbReference>
<evidence type="ECO:0000259" key="4">
    <source>
        <dbReference type="Pfam" id="PF24883"/>
    </source>
</evidence>